<evidence type="ECO:0000313" key="10">
    <source>
        <dbReference type="RefSeq" id="XP_010461197.1"/>
    </source>
</evidence>
<dbReference type="Pfam" id="PF04937">
    <property type="entry name" value="DUF659"/>
    <property type="match status" value="1"/>
</dbReference>
<dbReference type="InterPro" id="IPR012337">
    <property type="entry name" value="RNaseH-like_sf"/>
</dbReference>
<comment type="subcellular location">
    <subcellularLocation>
        <location evidence="1">Nucleus</location>
    </subcellularLocation>
</comment>
<evidence type="ECO:0000256" key="5">
    <source>
        <dbReference type="ARBA" id="ARBA00023125"/>
    </source>
</evidence>
<reference evidence="10" key="2">
    <citation type="submission" date="2025-08" db="UniProtKB">
        <authorList>
            <consortium name="RefSeq"/>
        </authorList>
    </citation>
    <scope>IDENTIFICATION</scope>
    <source>
        <tissue evidence="10">Leaf</tissue>
    </source>
</reference>
<evidence type="ECO:0000313" key="9">
    <source>
        <dbReference type="Proteomes" id="UP000694864"/>
    </source>
</evidence>
<dbReference type="Pfam" id="PF05699">
    <property type="entry name" value="Dimer_Tnp_hAT"/>
    <property type="match status" value="1"/>
</dbReference>
<feature type="domain" description="BED-type" evidence="8">
    <location>
        <begin position="19"/>
        <end position="76"/>
    </location>
</feature>
<dbReference type="PROSITE" id="PS50808">
    <property type="entry name" value="ZF_BED"/>
    <property type="match status" value="1"/>
</dbReference>
<evidence type="ECO:0000256" key="1">
    <source>
        <dbReference type="ARBA" id="ARBA00004123"/>
    </source>
</evidence>
<keyword evidence="2" id="KW-0479">Metal-binding</keyword>
<dbReference type="PANTHER" id="PTHR32166">
    <property type="entry name" value="OSJNBA0013A04.12 PROTEIN"/>
    <property type="match status" value="1"/>
</dbReference>
<evidence type="ECO:0000256" key="2">
    <source>
        <dbReference type="ARBA" id="ARBA00022723"/>
    </source>
</evidence>
<proteinExistence type="predicted"/>
<gene>
    <name evidence="10" type="primary">LOC104741953</name>
</gene>
<sequence>MDSFSTSDFSPGTSSLKRNSGDVGWEYGTLYDPKNPDRVKCKLCGKAMGGGVYRIKEHIAHRKGNVSSCPRSTKEDQSKCMKAILEAKNKKRRMNRETDLFSFAVGINNERDREDDELVDIVQGPMDKFVTPEDSLGGETGQEIGNDLVVHQYCARWIYDSGIAFNVVESDSFRLFCEALGRFGTGWVPPSQCELRGTLLKEEEEVITEKLKSVEVEREYYGCSVLIDAWSSGTKKNVVNFCVNSREGTSFVSSKEVSKESQTGAFIFEYVDKCIEDVGAEKVVQVITDCAENNLAAARMLKEKRPGIFWSACAADTVKLMLEDIVKLPKISKYIDKAKAVTTFIYGHEKTLAMMRCRIKERGTVRRGVTKFATTFLTLQSLLENKEQVKFMFVSDEWDRCKESKYVKGRSSYYTCLSPAFWNGVERVVKVLEPLVNVLRMVDGEKKPSMGFVYGELVEAKRSIKGATNNLEKYYQPIIEIIDEKIKGRLDTPLHLTAYLLNPFYFYNEPTVQLDARLMTGFLNCVETFYHGEFEKQGNVVNEFKKYEDKLGFFGKPLAIRGCEQNTDKFEPGNWWSTYGTGVPNLFKLAMRILTLTSSSSGCQRNWSTFEEIHKSERNRLDVDQMNSLVYVQFNSKLFNKRKRIKEDNADVLVDGDDEDVEEWFMELDGEGEENELIEDGDDHPFHIEFESEDEQV</sequence>
<reference evidence="9" key="1">
    <citation type="journal article" date="2014" name="Nat. Commun.">
        <title>The emerging biofuel crop Camelina sativa retains a highly undifferentiated hexaploid genome structure.</title>
        <authorList>
            <person name="Kagale S."/>
            <person name="Koh C."/>
            <person name="Nixon J."/>
            <person name="Bollina V."/>
            <person name="Clarke W.E."/>
            <person name="Tuteja R."/>
            <person name="Spillane C."/>
            <person name="Robinson S.J."/>
            <person name="Links M.G."/>
            <person name="Clarke C."/>
            <person name="Higgins E.E."/>
            <person name="Huebert T."/>
            <person name="Sharpe A.G."/>
            <person name="Parkin I.A."/>
        </authorList>
    </citation>
    <scope>NUCLEOTIDE SEQUENCE [LARGE SCALE GENOMIC DNA]</scope>
    <source>
        <strain evidence="9">cv. DH55</strain>
    </source>
</reference>
<evidence type="ECO:0000256" key="7">
    <source>
        <dbReference type="PROSITE-ProRule" id="PRU00027"/>
    </source>
</evidence>
<dbReference type="PANTHER" id="PTHR32166:SF74">
    <property type="entry name" value="OS05G0256350 PROTEIN"/>
    <property type="match status" value="1"/>
</dbReference>
<keyword evidence="3 7" id="KW-0863">Zinc-finger</keyword>
<dbReference type="InterPro" id="IPR008906">
    <property type="entry name" value="HATC_C_dom"/>
</dbReference>
<evidence type="ECO:0000256" key="6">
    <source>
        <dbReference type="ARBA" id="ARBA00023242"/>
    </source>
</evidence>
<protein>
    <submittedName>
        <fullName evidence="10">Uncharacterized protein LOC104741953</fullName>
    </submittedName>
</protein>
<dbReference type="InterPro" id="IPR007021">
    <property type="entry name" value="DUF659"/>
</dbReference>
<dbReference type="SUPFAM" id="SSF53098">
    <property type="entry name" value="Ribonuclease H-like"/>
    <property type="match status" value="1"/>
</dbReference>
<name>A0ABM0VUA3_CAMSA</name>
<keyword evidence="6" id="KW-0539">Nucleus</keyword>
<dbReference type="InterPro" id="IPR003656">
    <property type="entry name" value="Znf_BED"/>
</dbReference>
<dbReference type="RefSeq" id="XP_010461197.1">
    <property type="nucleotide sequence ID" value="XM_010462895.1"/>
</dbReference>
<evidence type="ECO:0000256" key="3">
    <source>
        <dbReference type="ARBA" id="ARBA00022771"/>
    </source>
</evidence>
<dbReference type="GeneID" id="104741953"/>
<organism evidence="9 10">
    <name type="scientific">Camelina sativa</name>
    <name type="common">False flax</name>
    <name type="synonym">Myagrum sativum</name>
    <dbReference type="NCBI Taxonomy" id="90675"/>
    <lineage>
        <taxon>Eukaryota</taxon>
        <taxon>Viridiplantae</taxon>
        <taxon>Streptophyta</taxon>
        <taxon>Embryophyta</taxon>
        <taxon>Tracheophyta</taxon>
        <taxon>Spermatophyta</taxon>
        <taxon>Magnoliopsida</taxon>
        <taxon>eudicotyledons</taxon>
        <taxon>Gunneridae</taxon>
        <taxon>Pentapetalae</taxon>
        <taxon>rosids</taxon>
        <taxon>malvids</taxon>
        <taxon>Brassicales</taxon>
        <taxon>Brassicaceae</taxon>
        <taxon>Camelineae</taxon>
        <taxon>Camelina</taxon>
    </lineage>
</organism>
<evidence type="ECO:0000256" key="4">
    <source>
        <dbReference type="ARBA" id="ARBA00022833"/>
    </source>
</evidence>
<keyword evidence="4" id="KW-0862">Zinc</keyword>
<accession>A0ABM0VUA3</accession>
<dbReference type="Proteomes" id="UP000694864">
    <property type="component" value="Chromosome 14"/>
</dbReference>
<keyword evidence="5" id="KW-0238">DNA-binding</keyword>
<keyword evidence="9" id="KW-1185">Reference proteome</keyword>
<evidence type="ECO:0000259" key="8">
    <source>
        <dbReference type="PROSITE" id="PS50808"/>
    </source>
</evidence>